<feature type="region of interest" description="Disordered" evidence="1">
    <location>
        <begin position="235"/>
        <end position="286"/>
    </location>
</feature>
<dbReference type="Gramene" id="Pp3c3_32250V3.2">
    <property type="protein sequence ID" value="Pp3c3_32250V3.2"/>
    <property type="gene ID" value="Pp3c3_32250"/>
</dbReference>
<dbReference type="EnsemblPlants" id="Pp3c3_32250V3.2">
    <property type="protein sequence ID" value="Pp3c3_32250V3.2"/>
    <property type="gene ID" value="Pp3c3_32250"/>
</dbReference>
<keyword evidence="4" id="KW-1185">Reference proteome</keyword>
<dbReference type="EnsemblPlants" id="Pp3c3_32250V3.1">
    <property type="protein sequence ID" value="Pp3c3_32250V3.1"/>
    <property type="gene ID" value="Pp3c3_32250"/>
</dbReference>
<dbReference type="Gramene" id="Pp3c3_32250V3.1">
    <property type="protein sequence ID" value="Pp3c3_32250V3.1"/>
    <property type="gene ID" value="Pp3c3_32250"/>
</dbReference>
<evidence type="ECO:0000256" key="1">
    <source>
        <dbReference type="SAM" id="MobiDB-lite"/>
    </source>
</evidence>
<gene>
    <name evidence="2" type="ORF">PHYPA_005262</name>
</gene>
<sequence length="527" mass="58978">MSYQSMLQQDEEYQRWAGSVWGSHYGRRSKPVVVESFVQDGDGGAVLKSGGGVRAEGCNGELSAPMYLDTINCGGIGDDLRLFSPSELLFTSPSQPLQQAASARISRHGFLGLNRQSSGRLQSDTPLPVHAGFRNEPVIERANSVNDYAQAYENLQLRCGDRHNGLSRALDSSASDGVLTEVEADPPSEFKEEWANGTNLETENWRKFGDFVIGEVKREESENIQVAGHILDGVMPRQKPIPGRLQGLPEDYGASGSTSQSDSDSEESKKEALSRKRKRAGHDADGNVTWTDESVRFLFEAYDAIHQRLWEESKGQVKYQKKWTPILKAMQARFGNHFTKKQCQSKYWSVRRECSEYRITSAKAAATDPLWNPSIAGRELLKPKFYNVWLEVSGKNLESMVTKTTGSAGSREIAEQLKGKPSNVLGREMQPVKQRISDSSAAIKKMQRLMLEQLQASDEREEVMKHSAELMMNLLTQHIEHVETRVTFANESQAPQLHLLEVIDFKLEKVLEGFSTLNQNLSLLYSA</sequence>
<feature type="compositionally biased region" description="Low complexity" evidence="1">
    <location>
        <begin position="253"/>
        <end position="262"/>
    </location>
</feature>
<dbReference type="InParanoid" id="A9TB88"/>
<evidence type="ECO:0000313" key="2">
    <source>
        <dbReference type="EMBL" id="PNR58267.1"/>
    </source>
</evidence>
<proteinExistence type="predicted"/>
<accession>A9TB88</accession>
<dbReference type="AlphaFoldDB" id="A9TB88"/>
<protein>
    <recommendedName>
        <fullName evidence="5">Myb-like domain-containing protein</fullName>
    </recommendedName>
</protein>
<evidence type="ECO:0008006" key="5">
    <source>
        <dbReference type="Google" id="ProtNLM"/>
    </source>
</evidence>
<name>A9TB88_PHYPA</name>
<reference evidence="2 4" key="1">
    <citation type="journal article" date="2008" name="Science">
        <title>The Physcomitrella genome reveals evolutionary insights into the conquest of land by plants.</title>
        <authorList>
            <person name="Rensing S."/>
            <person name="Lang D."/>
            <person name="Zimmer A."/>
            <person name="Terry A."/>
            <person name="Salamov A."/>
            <person name="Shapiro H."/>
            <person name="Nishiyama T."/>
            <person name="Perroud P.-F."/>
            <person name="Lindquist E."/>
            <person name="Kamisugi Y."/>
            <person name="Tanahashi T."/>
            <person name="Sakakibara K."/>
            <person name="Fujita T."/>
            <person name="Oishi K."/>
            <person name="Shin-I T."/>
            <person name="Kuroki Y."/>
            <person name="Toyoda A."/>
            <person name="Suzuki Y."/>
            <person name="Hashimoto A."/>
            <person name="Yamaguchi K."/>
            <person name="Sugano A."/>
            <person name="Kohara Y."/>
            <person name="Fujiyama A."/>
            <person name="Anterola A."/>
            <person name="Aoki S."/>
            <person name="Ashton N."/>
            <person name="Barbazuk W.B."/>
            <person name="Barker E."/>
            <person name="Bennetzen J."/>
            <person name="Bezanilla M."/>
            <person name="Blankenship R."/>
            <person name="Cho S.H."/>
            <person name="Dutcher S."/>
            <person name="Estelle M."/>
            <person name="Fawcett J.A."/>
            <person name="Gundlach H."/>
            <person name="Hanada K."/>
            <person name="Heyl A."/>
            <person name="Hicks K.A."/>
            <person name="Hugh J."/>
            <person name="Lohr M."/>
            <person name="Mayer K."/>
            <person name="Melkozernov A."/>
            <person name="Murata T."/>
            <person name="Nelson D."/>
            <person name="Pils B."/>
            <person name="Prigge M."/>
            <person name="Reiss B."/>
            <person name="Renner T."/>
            <person name="Rombauts S."/>
            <person name="Rushton P."/>
            <person name="Sanderfoot A."/>
            <person name="Schween G."/>
            <person name="Shiu S.-H."/>
            <person name="Stueber K."/>
            <person name="Theodoulou F.L."/>
            <person name="Tu H."/>
            <person name="Van de Peer Y."/>
            <person name="Verrier P.J."/>
            <person name="Waters E."/>
            <person name="Wood A."/>
            <person name="Yang L."/>
            <person name="Cove D."/>
            <person name="Cuming A."/>
            <person name="Hasebe M."/>
            <person name="Lucas S."/>
            <person name="Mishler D.B."/>
            <person name="Reski R."/>
            <person name="Grigoriev I."/>
            <person name="Quatrano R.S."/>
            <person name="Boore J.L."/>
        </authorList>
    </citation>
    <scope>NUCLEOTIDE SEQUENCE [LARGE SCALE GENOMIC DNA]</scope>
    <source>
        <strain evidence="3 4">cv. Gransden 2004</strain>
    </source>
</reference>
<evidence type="ECO:0000313" key="3">
    <source>
        <dbReference type="EnsemblPlants" id="Pp3c3_32250V3.1"/>
    </source>
</evidence>
<reference evidence="2 4" key="2">
    <citation type="journal article" date="2018" name="Plant J.">
        <title>The Physcomitrella patens chromosome-scale assembly reveals moss genome structure and evolution.</title>
        <authorList>
            <person name="Lang D."/>
            <person name="Ullrich K.K."/>
            <person name="Murat F."/>
            <person name="Fuchs J."/>
            <person name="Jenkins J."/>
            <person name="Haas F.B."/>
            <person name="Piednoel M."/>
            <person name="Gundlach H."/>
            <person name="Van Bel M."/>
            <person name="Meyberg R."/>
            <person name="Vives C."/>
            <person name="Morata J."/>
            <person name="Symeonidi A."/>
            <person name="Hiss M."/>
            <person name="Muchero W."/>
            <person name="Kamisugi Y."/>
            <person name="Saleh O."/>
            <person name="Blanc G."/>
            <person name="Decker E.L."/>
            <person name="van Gessel N."/>
            <person name="Grimwood J."/>
            <person name="Hayes R.D."/>
            <person name="Graham S.W."/>
            <person name="Gunter L.E."/>
            <person name="McDaniel S.F."/>
            <person name="Hoernstein S.N.W."/>
            <person name="Larsson A."/>
            <person name="Li F.W."/>
            <person name="Perroud P.F."/>
            <person name="Phillips J."/>
            <person name="Ranjan P."/>
            <person name="Rokshar D.S."/>
            <person name="Rothfels C.J."/>
            <person name="Schneider L."/>
            <person name="Shu S."/>
            <person name="Stevenson D.W."/>
            <person name="Thummler F."/>
            <person name="Tillich M."/>
            <person name="Villarreal Aguilar J.C."/>
            <person name="Widiez T."/>
            <person name="Wong G.K."/>
            <person name="Wymore A."/>
            <person name="Zhang Y."/>
            <person name="Zimmer A.D."/>
            <person name="Quatrano R.S."/>
            <person name="Mayer K.F.X."/>
            <person name="Goodstein D."/>
            <person name="Casacuberta J.M."/>
            <person name="Vandepoele K."/>
            <person name="Reski R."/>
            <person name="Cuming A.C."/>
            <person name="Tuskan G.A."/>
            <person name="Maumus F."/>
            <person name="Salse J."/>
            <person name="Schmutz J."/>
            <person name="Rensing S.A."/>
        </authorList>
    </citation>
    <scope>NUCLEOTIDE SEQUENCE [LARGE SCALE GENOMIC DNA]</scope>
    <source>
        <strain evidence="3 4">cv. Gransden 2004</strain>
    </source>
</reference>
<dbReference type="EMBL" id="ABEU02000003">
    <property type="protein sequence ID" value="PNR58267.1"/>
    <property type="molecule type" value="Genomic_DNA"/>
</dbReference>
<organism evidence="2">
    <name type="scientific">Physcomitrium patens</name>
    <name type="common">Spreading-leaved earth moss</name>
    <name type="synonym">Physcomitrella patens</name>
    <dbReference type="NCBI Taxonomy" id="3218"/>
    <lineage>
        <taxon>Eukaryota</taxon>
        <taxon>Viridiplantae</taxon>
        <taxon>Streptophyta</taxon>
        <taxon>Embryophyta</taxon>
        <taxon>Bryophyta</taxon>
        <taxon>Bryophytina</taxon>
        <taxon>Bryopsida</taxon>
        <taxon>Funariidae</taxon>
        <taxon>Funariales</taxon>
        <taxon>Funariaceae</taxon>
        <taxon>Physcomitrium</taxon>
    </lineage>
</organism>
<reference evidence="3" key="3">
    <citation type="submission" date="2020-12" db="UniProtKB">
        <authorList>
            <consortium name="EnsemblPlants"/>
        </authorList>
    </citation>
    <scope>IDENTIFICATION</scope>
</reference>
<dbReference type="Proteomes" id="UP000006727">
    <property type="component" value="Chromosome 3"/>
</dbReference>
<evidence type="ECO:0000313" key="4">
    <source>
        <dbReference type="Proteomes" id="UP000006727"/>
    </source>
</evidence>
<dbReference type="PaxDb" id="3218-PP1S198_11V6.1"/>
<dbReference type="HOGENOM" id="CLU_037476_0_0_1"/>